<reference evidence="1 2" key="1">
    <citation type="journal article" date="2019" name="New Phytol.">
        <title>Comparative genomics reveals unique wood-decay strategies and fruiting body development in the Schizophyllaceae.</title>
        <authorList>
            <person name="Almasi E."/>
            <person name="Sahu N."/>
            <person name="Krizsan K."/>
            <person name="Balint B."/>
            <person name="Kovacs G.M."/>
            <person name="Kiss B."/>
            <person name="Cseklye J."/>
            <person name="Drula E."/>
            <person name="Henrissat B."/>
            <person name="Nagy I."/>
            <person name="Chovatia M."/>
            <person name="Adam C."/>
            <person name="LaButti K."/>
            <person name="Lipzen A."/>
            <person name="Riley R."/>
            <person name="Grigoriev I.V."/>
            <person name="Nagy L.G."/>
        </authorList>
    </citation>
    <scope>NUCLEOTIDE SEQUENCE [LARGE SCALE GENOMIC DNA]</scope>
    <source>
        <strain evidence="1 2">NL-1724</strain>
    </source>
</reference>
<organism evidence="1 2">
    <name type="scientific">Schizophyllum amplum</name>
    <dbReference type="NCBI Taxonomy" id="97359"/>
    <lineage>
        <taxon>Eukaryota</taxon>
        <taxon>Fungi</taxon>
        <taxon>Dikarya</taxon>
        <taxon>Basidiomycota</taxon>
        <taxon>Agaricomycotina</taxon>
        <taxon>Agaricomycetes</taxon>
        <taxon>Agaricomycetidae</taxon>
        <taxon>Agaricales</taxon>
        <taxon>Schizophyllaceae</taxon>
        <taxon>Schizophyllum</taxon>
    </lineage>
</organism>
<comment type="caution">
    <text evidence="1">The sequence shown here is derived from an EMBL/GenBank/DDBJ whole genome shotgun (WGS) entry which is preliminary data.</text>
</comment>
<evidence type="ECO:0000313" key="2">
    <source>
        <dbReference type="Proteomes" id="UP000320762"/>
    </source>
</evidence>
<accession>A0A550CJL9</accession>
<dbReference type="AlphaFoldDB" id="A0A550CJL9"/>
<evidence type="ECO:0000313" key="1">
    <source>
        <dbReference type="EMBL" id="TRM64967.1"/>
    </source>
</evidence>
<gene>
    <name evidence="1" type="ORF">BD626DRAFT_582741</name>
</gene>
<proteinExistence type="predicted"/>
<protein>
    <submittedName>
        <fullName evidence="1">Uncharacterized protein</fullName>
    </submittedName>
</protein>
<dbReference type="Proteomes" id="UP000320762">
    <property type="component" value="Unassembled WGS sequence"/>
</dbReference>
<sequence length="239" mass="27545">MIYKGEIPTILPELTYIHPMTLCVGRMRMLCCTFFRPNVHNAQRLATQPARDAMHATINLAAHEQTLARALHDFLEAVRQILLPATEGSLESYQDLIDEKCRFVLRCLDEAIVAVNDTIKAFQVLEHTVTTELSRMWNTKGFRDLLPAIHEMQKALDAFQMHTAGLKDSAEHIPERFSLSTLAEFCGGPEHVRRELDFYIRHADGWRLDPLADEAQKWEKYARRLLQSPPVDRAKLRPW</sequence>
<name>A0A550CJL9_9AGAR</name>
<dbReference type="EMBL" id="VDMD01000006">
    <property type="protein sequence ID" value="TRM64967.1"/>
    <property type="molecule type" value="Genomic_DNA"/>
</dbReference>
<keyword evidence="2" id="KW-1185">Reference proteome</keyword>